<proteinExistence type="predicted"/>
<evidence type="ECO:0000313" key="3">
    <source>
        <dbReference type="EMBL" id="ETN97743.1"/>
    </source>
</evidence>
<dbReference type="Proteomes" id="UP000023152">
    <property type="component" value="Unassembled WGS sequence"/>
</dbReference>
<feature type="compositionally biased region" description="Low complexity" evidence="1">
    <location>
        <begin position="367"/>
        <end position="402"/>
    </location>
</feature>
<dbReference type="AlphaFoldDB" id="X6L8H8"/>
<name>X6L8H8_RETFI</name>
<feature type="region of interest" description="Disordered" evidence="1">
    <location>
        <begin position="1"/>
        <end position="35"/>
    </location>
</feature>
<keyword evidence="2" id="KW-0812">Transmembrane</keyword>
<organism evidence="3 4">
    <name type="scientific">Reticulomyxa filosa</name>
    <dbReference type="NCBI Taxonomy" id="46433"/>
    <lineage>
        <taxon>Eukaryota</taxon>
        <taxon>Sar</taxon>
        <taxon>Rhizaria</taxon>
        <taxon>Retaria</taxon>
        <taxon>Foraminifera</taxon>
        <taxon>Monothalamids</taxon>
        <taxon>Reticulomyxidae</taxon>
        <taxon>Reticulomyxa</taxon>
    </lineage>
</organism>
<feature type="region of interest" description="Disordered" evidence="1">
    <location>
        <begin position="509"/>
        <end position="529"/>
    </location>
</feature>
<feature type="compositionally biased region" description="Basic and acidic residues" evidence="1">
    <location>
        <begin position="16"/>
        <end position="28"/>
    </location>
</feature>
<feature type="non-terminal residue" evidence="3">
    <location>
        <position position="529"/>
    </location>
</feature>
<keyword evidence="4" id="KW-1185">Reference proteome</keyword>
<gene>
    <name evidence="3" type="ORF">RFI_39783</name>
</gene>
<reference evidence="3 4" key="1">
    <citation type="journal article" date="2013" name="Curr. Biol.">
        <title>The Genome of the Foraminiferan Reticulomyxa filosa.</title>
        <authorList>
            <person name="Glockner G."/>
            <person name="Hulsmann N."/>
            <person name="Schleicher M."/>
            <person name="Noegel A.A."/>
            <person name="Eichinger L."/>
            <person name="Gallinger C."/>
            <person name="Pawlowski J."/>
            <person name="Sierra R."/>
            <person name="Euteneuer U."/>
            <person name="Pillet L."/>
            <person name="Moustafa A."/>
            <person name="Platzer M."/>
            <person name="Groth M."/>
            <person name="Szafranski K."/>
            <person name="Schliwa M."/>
        </authorList>
    </citation>
    <scope>NUCLEOTIDE SEQUENCE [LARGE SCALE GENOMIC DNA]</scope>
</reference>
<keyword evidence="2" id="KW-1133">Transmembrane helix</keyword>
<evidence type="ECO:0000256" key="1">
    <source>
        <dbReference type="SAM" id="MobiDB-lite"/>
    </source>
</evidence>
<dbReference type="EMBL" id="ASPP01048754">
    <property type="protein sequence ID" value="ETN97743.1"/>
    <property type="molecule type" value="Genomic_DNA"/>
</dbReference>
<accession>X6L8H8</accession>
<feature type="compositionally biased region" description="Basic and acidic residues" evidence="1">
    <location>
        <begin position="464"/>
        <end position="482"/>
    </location>
</feature>
<comment type="caution">
    <text evidence="3">The sequence shown here is derived from an EMBL/GenBank/DDBJ whole genome shotgun (WGS) entry which is preliminary data.</text>
</comment>
<evidence type="ECO:0000256" key="2">
    <source>
        <dbReference type="SAM" id="Phobius"/>
    </source>
</evidence>
<feature type="region of interest" description="Disordered" evidence="1">
    <location>
        <begin position="367"/>
        <end position="491"/>
    </location>
</feature>
<feature type="compositionally biased region" description="Polar residues" evidence="1">
    <location>
        <begin position="1"/>
        <end position="11"/>
    </location>
</feature>
<sequence>MSQAMSETDIASNVRDINDNNNEEKKEEKEEEEILHISTTSPRLEFTDKDTKGWGSLCAIDYSTCLGTIPPELMKNELPPSNYDKMLQHVSRKVFEQFKVGQLTLLTLLRIIYNALTCDLSDESKQWVDSLPIKDLQLNYTQRLTIAQTFRDSIFALRGGGRATYITHNPPLKKNKKNWSGSEYIEKKKYSEQRSFGLSQLMCDPSDERQLTICEGVATIFQSRFEQLLQHPQQSLARWTFPEESKLNGIQTSCPVCPLDQEEEEEEEPSQLRFLRLRNKVRSCVGGDCATPTTPLNAVEGILICCRFPAVLFNFTSYFLFFYYQKKKKKRNMYICVCDYSAKWLPYFLCEENYTCAWPIDSAGQQQQEQQEQQQGQQQEQQQQEQQQEQQQRQQQGQNQSQLRNSDKTDAKKKKKIQHKNKDKEKDGNKDKNKDKDKRGNKGKQMQLLKKADTASQAIKQVRRWHDDNDDDKPNAHVLQRDNKKKANAMSKRKNELLGLVLKDICSTPYGSASLSKSKRDGSLVGTRK</sequence>
<protein>
    <submittedName>
        <fullName evidence="3">Uncharacterized protein</fullName>
    </submittedName>
</protein>
<feature type="compositionally biased region" description="Basic and acidic residues" evidence="1">
    <location>
        <begin position="420"/>
        <end position="440"/>
    </location>
</feature>
<feature type="transmembrane region" description="Helical" evidence="2">
    <location>
        <begin position="301"/>
        <end position="324"/>
    </location>
</feature>
<keyword evidence="2" id="KW-0472">Membrane</keyword>
<evidence type="ECO:0000313" key="4">
    <source>
        <dbReference type="Proteomes" id="UP000023152"/>
    </source>
</evidence>